<protein>
    <recommendedName>
        <fullName evidence="3">Interferon-related developmental regulator N-terminal domain-containing protein</fullName>
    </recommendedName>
</protein>
<name>A0A8H4XN17_9HYPO</name>
<gene>
    <name evidence="4" type="ORF">FZEAL_2876</name>
</gene>
<organism evidence="4 5">
    <name type="scientific">Fusarium zealandicum</name>
    <dbReference type="NCBI Taxonomy" id="1053134"/>
    <lineage>
        <taxon>Eukaryota</taxon>
        <taxon>Fungi</taxon>
        <taxon>Dikarya</taxon>
        <taxon>Ascomycota</taxon>
        <taxon>Pezizomycotina</taxon>
        <taxon>Sordariomycetes</taxon>
        <taxon>Hypocreomycetidae</taxon>
        <taxon>Hypocreales</taxon>
        <taxon>Nectriaceae</taxon>
        <taxon>Fusarium</taxon>
        <taxon>Fusarium staphyleae species complex</taxon>
    </lineage>
</organism>
<dbReference type="InterPro" id="IPR007701">
    <property type="entry name" value="Interferon-rel_develop_reg_N"/>
</dbReference>
<feature type="transmembrane region" description="Helical" evidence="2">
    <location>
        <begin position="485"/>
        <end position="508"/>
    </location>
</feature>
<dbReference type="Pfam" id="PF05004">
    <property type="entry name" value="IFRD"/>
    <property type="match status" value="1"/>
</dbReference>
<evidence type="ECO:0000256" key="1">
    <source>
        <dbReference type="SAM" id="MobiDB-lite"/>
    </source>
</evidence>
<accession>A0A8H4XN17</accession>
<dbReference type="Proteomes" id="UP000635477">
    <property type="component" value="Unassembled WGS sequence"/>
</dbReference>
<evidence type="ECO:0000313" key="5">
    <source>
        <dbReference type="Proteomes" id="UP000635477"/>
    </source>
</evidence>
<reference evidence="4" key="2">
    <citation type="submission" date="2020-05" db="EMBL/GenBank/DDBJ databases">
        <authorList>
            <person name="Kim H.-S."/>
            <person name="Proctor R.H."/>
            <person name="Brown D.W."/>
        </authorList>
    </citation>
    <scope>NUCLEOTIDE SEQUENCE</scope>
    <source>
        <strain evidence="4">NRRL 22465</strain>
    </source>
</reference>
<keyword evidence="5" id="KW-1185">Reference proteome</keyword>
<feature type="transmembrane region" description="Helical" evidence="2">
    <location>
        <begin position="642"/>
        <end position="663"/>
    </location>
</feature>
<dbReference type="PANTHER" id="PTHR12354">
    <property type="entry name" value="INTERFERON-RELATED DEVELOPMENTAL REGULATOR"/>
    <property type="match status" value="1"/>
</dbReference>
<feature type="region of interest" description="Disordered" evidence="1">
    <location>
        <begin position="1"/>
        <end position="66"/>
    </location>
</feature>
<comment type="caution">
    <text evidence="4">The sequence shown here is derived from an EMBL/GenBank/DDBJ whole genome shotgun (WGS) entry which is preliminary data.</text>
</comment>
<dbReference type="AlphaFoldDB" id="A0A8H4XN17"/>
<evidence type="ECO:0000256" key="2">
    <source>
        <dbReference type="SAM" id="Phobius"/>
    </source>
</evidence>
<proteinExistence type="predicted"/>
<feature type="compositionally biased region" description="Acidic residues" evidence="1">
    <location>
        <begin position="57"/>
        <end position="66"/>
    </location>
</feature>
<dbReference type="PANTHER" id="PTHR12354:SF1">
    <property type="entry name" value="INTERFERON-RELATED DEVELOPMENTAL REGULATOR 1"/>
    <property type="match status" value="1"/>
</dbReference>
<feature type="transmembrane region" description="Helical" evidence="2">
    <location>
        <begin position="599"/>
        <end position="622"/>
    </location>
</feature>
<dbReference type="OrthoDB" id="18978at2759"/>
<keyword evidence="2" id="KW-0472">Membrane</keyword>
<dbReference type="EMBL" id="JABEYC010000175">
    <property type="protein sequence ID" value="KAF4981299.1"/>
    <property type="molecule type" value="Genomic_DNA"/>
</dbReference>
<dbReference type="InterPro" id="IPR039777">
    <property type="entry name" value="IFRD"/>
</dbReference>
<keyword evidence="2" id="KW-1133">Transmembrane helix</keyword>
<reference evidence="4" key="1">
    <citation type="journal article" date="2020" name="BMC Genomics">
        <title>Correction to: Identification and distribution of gene clusters required for synthesis of sphingolipid metabolism inhibitors in diverse species of the filamentous fungus Fusarium.</title>
        <authorList>
            <person name="Kim H.S."/>
            <person name="Lohmar J.M."/>
            <person name="Busman M."/>
            <person name="Brown D.W."/>
            <person name="Naumann T.A."/>
            <person name="Divon H.H."/>
            <person name="Lysoe E."/>
            <person name="Uhlig S."/>
            <person name="Proctor R.H."/>
        </authorList>
    </citation>
    <scope>NUCLEOTIDE SEQUENCE</scope>
    <source>
        <strain evidence="4">NRRL 22465</strain>
    </source>
</reference>
<feature type="domain" description="Interferon-related developmental regulator N-terminal" evidence="3">
    <location>
        <begin position="81"/>
        <end position="351"/>
    </location>
</feature>
<feature type="compositionally biased region" description="Polar residues" evidence="1">
    <location>
        <begin position="40"/>
        <end position="56"/>
    </location>
</feature>
<dbReference type="Gene3D" id="1.20.140.150">
    <property type="match status" value="1"/>
</dbReference>
<evidence type="ECO:0000313" key="4">
    <source>
        <dbReference type="EMBL" id="KAF4981299.1"/>
    </source>
</evidence>
<evidence type="ECO:0000259" key="3">
    <source>
        <dbReference type="Pfam" id="PF05004"/>
    </source>
</evidence>
<keyword evidence="2" id="KW-0812">Transmembrane</keyword>
<feature type="transmembrane region" description="Helical" evidence="2">
    <location>
        <begin position="564"/>
        <end position="587"/>
    </location>
</feature>
<sequence>MNHARVKALKGDGKTVSKKAIKSGRASASLTPRGSPFASLLTSPAHSTAPSRAASDNSEEDWDFDDTLSTQSGSSLVETNEDGTSSFDAKQFIDELQDRKRNNNDVRIQLLELYIKVLRTRYTPSTHEWLDESANSLAELFLRGANRGLEARERLLYLQAYILTLSTSEEANIYEHAETTLKQIVADDDDEECKAFGIYALCFTILYGGGGENEALEFLDYLNKIVESDGDNVDAYDSGFIVAAALRGWAFVASHVDDFSYAALMALDGFYEQLDSIDVAVQSNAAACIALMFEASRTQEEETGEGWELPVNPEKLTGRMSELAKQSSKSVSKKDRRDLRDNLVSAITSLEKGVGPGYSSAGYTPQKGDRRPTTKANEDGVIEFGYRHKLRIGNFVAVIDSWSLSSRINMMKLIFGGQLQRHIFDNPVVSECLSDADFSDQGPAPKKRQAGIDDSSSVFHTTVEHGRFTSSTTSAAPLLITMTRVFVYTSALVAFVAATVMIVTSIWLPNWVTYSVTTATGETVEKHIGLHKSCSSLDDPYCRDFPPKELCEGERYFCSMWRTVGFMASFATLLCLGSLVSFCVIITGGKYKRETGWPFVGAMLTLVAVVEFVTISIVAYLYDHDDQFTIPGWNLDASFYMSTVSAVICLLSAAGLVLSAYLLPPEEGYDFLEDPLDA</sequence>